<dbReference type="UniPathway" id="UPA00070">
    <property type="reaction ID" value="UER00946"/>
</dbReference>
<evidence type="ECO:0000256" key="3">
    <source>
        <dbReference type="ARBA" id="ARBA00005359"/>
    </source>
</evidence>
<name>A0A5C3MFQ2_9AGAR</name>
<dbReference type="InterPro" id="IPR050074">
    <property type="entry name" value="DHO_dehydrogenase"/>
</dbReference>
<dbReference type="STRING" id="68775.A0A5C3MFQ2"/>
<proteinExistence type="inferred from homology"/>
<evidence type="ECO:0000256" key="9">
    <source>
        <dbReference type="ARBA" id="ARBA00023136"/>
    </source>
</evidence>
<dbReference type="AlphaFoldDB" id="A0A5C3MFQ2"/>
<dbReference type="InterPro" id="IPR005719">
    <property type="entry name" value="Dihydroorotate_DH_2"/>
</dbReference>
<dbReference type="NCBIfam" id="NF003645">
    <property type="entry name" value="PRK05286.1-2"/>
    <property type="match status" value="1"/>
</dbReference>
<accession>A0A5C3MFQ2</accession>
<keyword evidence="11" id="KW-0496">Mitochondrion</keyword>
<dbReference type="CDD" id="cd04738">
    <property type="entry name" value="DHOD_2_like"/>
    <property type="match status" value="1"/>
</dbReference>
<dbReference type="EC" id="1.3.5.2" evidence="4 11"/>
<evidence type="ECO:0000313" key="15">
    <source>
        <dbReference type="Proteomes" id="UP000308652"/>
    </source>
</evidence>
<dbReference type="InterPro" id="IPR005720">
    <property type="entry name" value="Dihydroorotate_DH_cat"/>
</dbReference>
<evidence type="ECO:0000256" key="8">
    <source>
        <dbReference type="ARBA" id="ARBA00023002"/>
    </source>
</evidence>
<keyword evidence="11" id="KW-0999">Mitochondrion inner membrane</keyword>
<evidence type="ECO:0000256" key="11">
    <source>
        <dbReference type="RuleBase" id="RU361255"/>
    </source>
</evidence>
<comment type="subcellular location">
    <subcellularLocation>
        <location evidence="1">Membrane</location>
    </subcellularLocation>
    <subcellularLocation>
        <location evidence="11">Mitochondrion inner membrane</location>
        <topology evidence="11">Single-pass membrane protein</topology>
    </subcellularLocation>
</comment>
<protein>
    <recommendedName>
        <fullName evidence="5 11">Dihydroorotate dehydrogenase (quinone), mitochondrial</fullName>
        <shortName evidence="11">DHOdehase</shortName>
        <ecNumber evidence="4 11">1.3.5.2</ecNumber>
    </recommendedName>
</protein>
<keyword evidence="7 11" id="KW-0288">FMN</keyword>
<gene>
    <name evidence="14" type="ORF">BDQ12DRAFT_681596</name>
</gene>
<evidence type="ECO:0000256" key="1">
    <source>
        <dbReference type="ARBA" id="ARBA00004370"/>
    </source>
</evidence>
<evidence type="ECO:0000256" key="4">
    <source>
        <dbReference type="ARBA" id="ARBA00012791"/>
    </source>
</evidence>
<keyword evidence="8 11" id="KW-0560">Oxidoreductase</keyword>
<dbReference type="OrthoDB" id="14784at2759"/>
<comment type="cofactor">
    <cofactor evidence="11">
        <name>FMN</name>
        <dbReference type="ChEBI" id="CHEBI:58210"/>
    </cofactor>
    <text evidence="11">Binds 1 FMN per subunit.</text>
</comment>
<keyword evidence="6 11" id="KW-0285">Flavoprotein</keyword>
<feature type="domain" description="Dihydroorotate dehydrogenase catalytic" evidence="13">
    <location>
        <begin position="110"/>
        <end position="419"/>
    </location>
</feature>
<evidence type="ECO:0000256" key="12">
    <source>
        <dbReference type="SAM" id="MobiDB-lite"/>
    </source>
</evidence>
<evidence type="ECO:0000313" key="14">
    <source>
        <dbReference type="EMBL" id="TFK40001.1"/>
    </source>
</evidence>
<keyword evidence="15" id="KW-1185">Reference proteome</keyword>
<evidence type="ECO:0000256" key="6">
    <source>
        <dbReference type="ARBA" id="ARBA00022630"/>
    </source>
</evidence>
<dbReference type="InterPro" id="IPR013785">
    <property type="entry name" value="Aldolase_TIM"/>
</dbReference>
<comment type="pathway">
    <text evidence="2 11">Pyrimidine metabolism; UMP biosynthesis via de novo pathway; orotate from (S)-dihydroorotate (quinone route): step 1/1.</text>
</comment>
<dbReference type="NCBIfam" id="TIGR01036">
    <property type="entry name" value="pyrD_sub2"/>
    <property type="match status" value="1"/>
</dbReference>
<dbReference type="GO" id="GO:0044205">
    <property type="term" value="P:'de novo' UMP biosynthetic process"/>
    <property type="evidence" value="ECO:0007669"/>
    <property type="project" value="UniProtKB-UniPathway"/>
</dbReference>
<evidence type="ECO:0000256" key="10">
    <source>
        <dbReference type="ARBA" id="ARBA00048639"/>
    </source>
</evidence>
<dbReference type="PROSITE" id="PS00912">
    <property type="entry name" value="DHODEHASE_2"/>
    <property type="match status" value="1"/>
</dbReference>
<dbReference type="GO" id="GO:0005743">
    <property type="term" value="C:mitochondrial inner membrane"/>
    <property type="evidence" value="ECO:0007669"/>
    <property type="project" value="UniProtKB-SubCell"/>
</dbReference>
<dbReference type="PROSITE" id="PS00911">
    <property type="entry name" value="DHODEHASE_1"/>
    <property type="match status" value="1"/>
</dbReference>
<dbReference type="EMBL" id="ML213598">
    <property type="protein sequence ID" value="TFK40001.1"/>
    <property type="molecule type" value="Genomic_DNA"/>
</dbReference>
<organism evidence="14 15">
    <name type="scientific">Crucibulum laeve</name>
    <dbReference type="NCBI Taxonomy" id="68775"/>
    <lineage>
        <taxon>Eukaryota</taxon>
        <taxon>Fungi</taxon>
        <taxon>Dikarya</taxon>
        <taxon>Basidiomycota</taxon>
        <taxon>Agaricomycotina</taxon>
        <taxon>Agaricomycetes</taxon>
        <taxon>Agaricomycetidae</taxon>
        <taxon>Agaricales</taxon>
        <taxon>Agaricineae</taxon>
        <taxon>Nidulariaceae</taxon>
        <taxon>Crucibulum</taxon>
    </lineage>
</organism>
<dbReference type="Gene3D" id="3.20.20.70">
    <property type="entry name" value="Aldolase class I"/>
    <property type="match status" value="1"/>
</dbReference>
<evidence type="ECO:0000256" key="5">
    <source>
        <dbReference type="ARBA" id="ARBA00017599"/>
    </source>
</evidence>
<comment type="similarity">
    <text evidence="3 11">Belongs to the dihydroorotate dehydrogenase family. Type 2 subfamily.</text>
</comment>
<dbReference type="NCBIfam" id="NF003652">
    <property type="entry name" value="PRK05286.2-5"/>
    <property type="match status" value="1"/>
</dbReference>
<sequence>MSFLQQGVSRTLGRSVLHNTRHSTRSRTLFTKTTSAPRSPLRTSLYATAFVVSTGLFAVYYFDARSAVHRYVLTPVLRYTLDPETGHKLSVKVLRSGLGPKDPVVDDARLKFELWGDEVTNPVGVAAGFDKDGEAIDGLFDLGFSWVEIGSVTPKPQPGNPRPRVFHLPEDSGLINRYGFPSQGHASVLSRLRARLPTFISGPEPASLREGSVLAVNLGKNKESPVDSVDDYVAGVRTFGTYSDVLVVNISSPNTPGLRGLQNRDHLKGLLESVVKARDELTPSVVTFRKPKLVLKIAPDLDEAQLVDMAEVIRGSNIDGVIVSNTTIQRPSHLINHNKHELGGLSGAPVKPYSLKAVRTLRKNLPASIPIIGCGGIATGADVLEFANAGASMVQLYTSFGYDGVGTCRRVKDQLVEELSKTGTTWSAVTKKAIDELSWKEPPKEEKKESTVSQLISEAKELKDLLDKLGEKMGQDASHPPSPVTDRETEGAAQEIVA</sequence>
<evidence type="ECO:0000256" key="7">
    <source>
        <dbReference type="ARBA" id="ARBA00022643"/>
    </source>
</evidence>
<dbReference type="GO" id="GO:0006207">
    <property type="term" value="P:'de novo' pyrimidine nucleobase biosynthetic process"/>
    <property type="evidence" value="ECO:0007669"/>
    <property type="project" value="InterPro"/>
</dbReference>
<dbReference type="Pfam" id="PF01180">
    <property type="entry name" value="DHO_dh"/>
    <property type="match status" value="1"/>
</dbReference>
<comment type="catalytic activity">
    <reaction evidence="10 11">
        <text>(S)-dihydroorotate + a quinone = orotate + a quinol</text>
        <dbReference type="Rhea" id="RHEA:30187"/>
        <dbReference type="ChEBI" id="CHEBI:24646"/>
        <dbReference type="ChEBI" id="CHEBI:30839"/>
        <dbReference type="ChEBI" id="CHEBI:30864"/>
        <dbReference type="ChEBI" id="CHEBI:132124"/>
        <dbReference type="EC" id="1.3.5.2"/>
    </reaction>
</comment>
<dbReference type="SUPFAM" id="SSF51395">
    <property type="entry name" value="FMN-linked oxidoreductases"/>
    <property type="match status" value="1"/>
</dbReference>
<dbReference type="PANTHER" id="PTHR48109">
    <property type="entry name" value="DIHYDROOROTATE DEHYDROGENASE (QUINONE), MITOCHONDRIAL-RELATED"/>
    <property type="match status" value="1"/>
</dbReference>
<reference evidence="14 15" key="1">
    <citation type="journal article" date="2019" name="Nat. Ecol. Evol.">
        <title>Megaphylogeny resolves global patterns of mushroom evolution.</title>
        <authorList>
            <person name="Varga T."/>
            <person name="Krizsan K."/>
            <person name="Foldi C."/>
            <person name="Dima B."/>
            <person name="Sanchez-Garcia M."/>
            <person name="Sanchez-Ramirez S."/>
            <person name="Szollosi G.J."/>
            <person name="Szarkandi J.G."/>
            <person name="Papp V."/>
            <person name="Albert L."/>
            <person name="Andreopoulos W."/>
            <person name="Angelini C."/>
            <person name="Antonin V."/>
            <person name="Barry K.W."/>
            <person name="Bougher N.L."/>
            <person name="Buchanan P."/>
            <person name="Buyck B."/>
            <person name="Bense V."/>
            <person name="Catcheside P."/>
            <person name="Chovatia M."/>
            <person name="Cooper J."/>
            <person name="Damon W."/>
            <person name="Desjardin D."/>
            <person name="Finy P."/>
            <person name="Geml J."/>
            <person name="Haridas S."/>
            <person name="Hughes K."/>
            <person name="Justo A."/>
            <person name="Karasinski D."/>
            <person name="Kautmanova I."/>
            <person name="Kiss B."/>
            <person name="Kocsube S."/>
            <person name="Kotiranta H."/>
            <person name="LaButti K.M."/>
            <person name="Lechner B.E."/>
            <person name="Liimatainen K."/>
            <person name="Lipzen A."/>
            <person name="Lukacs Z."/>
            <person name="Mihaltcheva S."/>
            <person name="Morgado L.N."/>
            <person name="Niskanen T."/>
            <person name="Noordeloos M.E."/>
            <person name="Ohm R.A."/>
            <person name="Ortiz-Santana B."/>
            <person name="Ovrebo C."/>
            <person name="Racz N."/>
            <person name="Riley R."/>
            <person name="Savchenko A."/>
            <person name="Shiryaev A."/>
            <person name="Soop K."/>
            <person name="Spirin V."/>
            <person name="Szebenyi C."/>
            <person name="Tomsovsky M."/>
            <person name="Tulloss R.E."/>
            <person name="Uehling J."/>
            <person name="Grigoriev I.V."/>
            <person name="Vagvolgyi C."/>
            <person name="Papp T."/>
            <person name="Martin F.M."/>
            <person name="Miettinen O."/>
            <person name="Hibbett D.S."/>
            <person name="Nagy L.G."/>
        </authorList>
    </citation>
    <scope>NUCLEOTIDE SEQUENCE [LARGE SCALE GENOMIC DNA]</scope>
    <source>
        <strain evidence="14 15">CBS 166.37</strain>
    </source>
</reference>
<keyword evidence="9" id="KW-0472">Membrane</keyword>
<dbReference type="Proteomes" id="UP000308652">
    <property type="component" value="Unassembled WGS sequence"/>
</dbReference>
<feature type="region of interest" description="Disordered" evidence="12">
    <location>
        <begin position="467"/>
        <end position="498"/>
    </location>
</feature>
<evidence type="ECO:0000259" key="13">
    <source>
        <dbReference type="Pfam" id="PF01180"/>
    </source>
</evidence>
<dbReference type="InterPro" id="IPR001295">
    <property type="entry name" value="Dihydroorotate_DH_CS"/>
</dbReference>
<evidence type="ECO:0000256" key="2">
    <source>
        <dbReference type="ARBA" id="ARBA00005161"/>
    </source>
</evidence>
<dbReference type="PANTHER" id="PTHR48109:SF4">
    <property type="entry name" value="DIHYDROOROTATE DEHYDROGENASE (QUINONE), MITOCHONDRIAL"/>
    <property type="match status" value="1"/>
</dbReference>
<dbReference type="GO" id="GO:0106430">
    <property type="term" value="F:dihydroorotate dehydrogenase (quinone) activity"/>
    <property type="evidence" value="ECO:0007669"/>
    <property type="project" value="UniProtKB-EC"/>
</dbReference>